<reference evidence="1 2" key="1">
    <citation type="journal article" date="2020" name="Int. J. Syst. Evol. Microbiol.">
        <title>Novel acetic acid bacteria from cider fermentations: Acetobacter conturbans sp. nov. and Acetobacter fallax sp. nov.</title>
        <authorList>
            <person name="Sombolestani A.S."/>
            <person name="Cleenwerck I."/>
            <person name="Cnockaert M."/>
            <person name="Borremans W."/>
            <person name="Wieme A.D."/>
            <person name="De Vuyst L."/>
            <person name="Vandamme P."/>
        </authorList>
    </citation>
    <scope>NUCLEOTIDE SEQUENCE [LARGE SCALE GENOMIC DNA]</scope>
    <source>
        <strain evidence="1 2">LMG 30640</strain>
    </source>
</reference>
<gene>
    <name evidence="1" type="ORF">GOB93_14090</name>
</gene>
<accession>A0ABX0JQM2</accession>
<dbReference type="EMBL" id="WOTB01000020">
    <property type="protein sequence ID" value="NHN85763.1"/>
    <property type="molecule type" value="Genomic_DNA"/>
</dbReference>
<evidence type="ECO:0000313" key="1">
    <source>
        <dbReference type="EMBL" id="NHN85763.1"/>
    </source>
</evidence>
<keyword evidence="2" id="KW-1185">Reference proteome</keyword>
<evidence type="ECO:0008006" key="3">
    <source>
        <dbReference type="Google" id="ProtNLM"/>
    </source>
</evidence>
<protein>
    <recommendedName>
        <fullName evidence="3">Helix-turn-helix domain-containing protein</fullName>
    </recommendedName>
</protein>
<dbReference type="Proteomes" id="UP000635278">
    <property type="component" value="Unassembled WGS sequence"/>
</dbReference>
<evidence type="ECO:0000313" key="2">
    <source>
        <dbReference type="Proteomes" id="UP000635278"/>
    </source>
</evidence>
<dbReference type="RefSeq" id="WP_173584156.1">
    <property type="nucleotide sequence ID" value="NZ_WOTB01000020.1"/>
</dbReference>
<name>A0ABX0JQM2_9PROT</name>
<sequence length="80" mass="8972">MSDAITPRGLPAREAARYIGISESLFRDRVASEIAPFRIGSRCLWDRKQLDLWLDRRSGIISVTADTHKSRSGLDELLGT</sequence>
<proteinExistence type="predicted"/>
<comment type="caution">
    <text evidence="1">The sequence shown here is derived from an EMBL/GenBank/DDBJ whole genome shotgun (WGS) entry which is preliminary data.</text>
</comment>
<organism evidence="1 2">
    <name type="scientific">Acetobacter musti</name>
    <dbReference type="NCBI Taxonomy" id="864732"/>
    <lineage>
        <taxon>Bacteria</taxon>
        <taxon>Pseudomonadati</taxon>
        <taxon>Pseudomonadota</taxon>
        <taxon>Alphaproteobacteria</taxon>
        <taxon>Acetobacterales</taxon>
        <taxon>Acetobacteraceae</taxon>
        <taxon>Acetobacter</taxon>
    </lineage>
</organism>